<comment type="caution">
    <text evidence="3">The sequence shown here is derived from an EMBL/GenBank/DDBJ whole genome shotgun (WGS) entry which is preliminary data.</text>
</comment>
<gene>
    <name evidence="3" type="ORF">Pla123a_49050</name>
</gene>
<feature type="signal peptide" evidence="2">
    <location>
        <begin position="1"/>
        <end position="22"/>
    </location>
</feature>
<reference evidence="3 4" key="1">
    <citation type="submission" date="2019-02" db="EMBL/GenBank/DDBJ databases">
        <title>Deep-cultivation of Planctomycetes and their phenomic and genomic characterization uncovers novel biology.</title>
        <authorList>
            <person name="Wiegand S."/>
            <person name="Jogler M."/>
            <person name="Boedeker C."/>
            <person name="Pinto D."/>
            <person name="Vollmers J."/>
            <person name="Rivas-Marin E."/>
            <person name="Kohn T."/>
            <person name="Peeters S.H."/>
            <person name="Heuer A."/>
            <person name="Rast P."/>
            <person name="Oberbeckmann S."/>
            <person name="Bunk B."/>
            <person name="Jeske O."/>
            <person name="Meyerdierks A."/>
            <person name="Storesund J.E."/>
            <person name="Kallscheuer N."/>
            <person name="Luecker S."/>
            <person name="Lage O.M."/>
            <person name="Pohl T."/>
            <person name="Merkel B.J."/>
            <person name="Hornburger P."/>
            <person name="Mueller R.-W."/>
            <person name="Bruemmer F."/>
            <person name="Labrenz M."/>
            <person name="Spormann A.M."/>
            <person name="Op Den Camp H."/>
            <person name="Overmann J."/>
            <person name="Amann R."/>
            <person name="Jetten M.S.M."/>
            <person name="Mascher T."/>
            <person name="Medema M.H."/>
            <person name="Devos D.P."/>
            <person name="Kaster A.-K."/>
            <person name="Ovreas L."/>
            <person name="Rohde M."/>
            <person name="Galperin M.Y."/>
            <person name="Jogler C."/>
        </authorList>
    </citation>
    <scope>NUCLEOTIDE SEQUENCE [LARGE SCALE GENOMIC DNA]</scope>
    <source>
        <strain evidence="3 4">Pla123a</strain>
    </source>
</reference>
<sequence length="508" mass="54103" precursor="true">MPRTRLLTFVCLCLVMGAGCQSSLKSVARATTGRLDPPNIAGRAPTPEAPPAGPTPLVEPTREEAFASVLGDLQEIGRTHPEAQRQLVAQLDKSDPAHWDGLVQRMKSGLEYRQELAGESATSSVMQTSSQSPAAAGQHSTTNYASHTSAPLPQQPSTWPATPQLPGAAPSNAAGVIQPASQIINNPYMPAATQPAAGQGAESRRFDPELTQTAASGAMYQQGTAEHRSAPYPVTTPSTAAAQPVSFAASASQPPASDAAAEPNTPAEPTTPASWDESLQASIDQLKAELHDRPQSIDEAYQHVRLRLLQLAAGNPDDAASAAPGLTATEQQYWSHQMLTISTLLDNESQPEVRRRAAAGGLHLQHAVTALEQLGSLTVGHLRFCKEVYGFGAYEPLKQARFKPGEEVKVYAEVANFKTVTTAEGEHTSLATSYRVLDQHGSRVDGGEVPVVNDYCASRRRDFHIQYGITLPRAIYPGEYVLELTLTDQLGDKIGHGTIDFTIGADGQ</sequence>
<evidence type="ECO:0000313" key="4">
    <source>
        <dbReference type="Proteomes" id="UP000318478"/>
    </source>
</evidence>
<evidence type="ECO:0000256" key="1">
    <source>
        <dbReference type="SAM" id="MobiDB-lite"/>
    </source>
</evidence>
<evidence type="ECO:0000313" key="3">
    <source>
        <dbReference type="EMBL" id="TWT65437.1"/>
    </source>
</evidence>
<organism evidence="3 4">
    <name type="scientific">Posidoniimonas polymericola</name>
    <dbReference type="NCBI Taxonomy" id="2528002"/>
    <lineage>
        <taxon>Bacteria</taxon>
        <taxon>Pseudomonadati</taxon>
        <taxon>Planctomycetota</taxon>
        <taxon>Planctomycetia</taxon>
        <taxon>Pirellulales</taxon>
        <taxon>Lacipirellulaceae</taxon>
        <taxon>Posidoniimonas</taxon>
    </lineage>
</organism>
<feature type="region of interest" description="Disordered" evidence="1">
    <location>
        <begin position="34"/>
        <end position="57"/>
    </location>
</feature>
<name>A0A5C5XQH2_9BACT</name>
<feature type="region of interest" description="Disordered" evidence="1">
    <location>
        <begin position="244"/>
        <end position="275"/>
    </location>
</feature>
<dbReference type="RefSeq" id="WP_146591914.1">
    <property type="nucleotide sequence ID" value="NZ_SJPO01000019.1"/>
</dbReference>
<dbReference type="Proteomes" id="UP000318478">
    <property type="component" value="Unassembled WGS sequence"/>
</dbReference>
<keyword evidence="2" id="KW-0732">Signal</keyword>
<dbReference type="AlphaFoldDB" id="A0A5C5XQH2"/>
<feature type="compositionally biased region" description="Low complexity" evidence="1">
    <location>
        <begin position="244"/>
        <end position="273"/>
    </location>
</feature>
<feature type="chain" id="PRO_5022975028" evidence="2">
    <location>
        <begin position="23"/>
        <end position="508"/>
    </location>
</feature>
<dbReference type="PROSITE" id="PS51257">
    <property type="entry name" value="PROKAR_LIPOPROTEIN"/>
    <property type="match status" value="1"/>
</dbReference>
<dbReference type="EMBL" id="SJPO01000019">
    <property type="protein sequence ID" value="TWT65437.1"/>
    <property type="molecule type" value="Genomic_DNA"/>
</dbReference>
<dbReference type="OrthoDB" id="291778at2"/>
<feature type="compositionally biased region" description="Polar residues" evidence="1">
    <location>
        <begin position="120"/>
        <end position="161"/>
    </location>
</feature>
<accession>A0A5C5XQH2</accession>
<keyword evidence="4" id="KW-1185">Reference proteome</keyword>
<evidence type="ECO:0000256" key="2">
    <source>
        <dbReference type="SAM" id="SignalP"/>
    </source>
</evidence>
<proteinExistence type="predicted"/>
<protein>
    <submittedName>
        <fullName evidence="3">Uncharacterized protein</fullName>
    </submittedName>
</protein>
<feature type="region of interest" description="Disordered" evidence="1">
    <location>
        <begin position="118"/>
        <end position="173"/>
    </location>
</feature>